<keyword evidence="4" id="KW-0399">Innate immunity</keyword>
<evidence type="ECO:0000256" key="2">
    <source>
        <dbReference type="ARBA" id="ARBA00004479"/>
    </source>
</evidence>
<dbReference type="Gene3D" id="2.70.170.10">
    <property type="entry name" value="Neurotransmitter-gated ion-channel ligand-binding domain"/>
    <property type="match status" value="1"/>
</dbReference>
<evidence type="ECO:0000256" key="8">
    <source>
        <dbReference type="ARBA" id="ARBA00022737"/>
    </source>
</evidence>
<dbReference type="GO" id="GO:0007165">
    <property type="term" value="P:signal transduction"/>
    <property type="evidence" value="ECO:0007669"/>
    <property type="project" value="InterPro"/>
</dbReference>
<dbReference type="InterPro" id="IPR000483">
    <property type="entry name" value="Cys-rich_flank_reg_C"/>
</dbReference>
<keyword evidence="8" id="KW-0677">Repeat</keyword>
<dbReference type="SUPFAM" id="SSF63712">
    <property type="entry name" value="Nicotinic receptor ligand binding domain-like"/>
    <property type="match status" value="1"/>
</dbReference>
<dbReference type="Pfam" id="PF13855">
    <property type="entry name" value="LRR_8"/>
    <property type="match status" value="6"/>
</dbReference>
<dbReference type="InterPro" id="IPR035897">
    <property type="entry name" value="Toll_tir_struct_dom_sf"/>
</dbReference>
<comment type="caution">
    <text evidence="17">The sequence shown here is derived from an EMBL/GenBank/DDBJ whole genome shotgun (WGS) entry which is preliminary data.</text>
</comment>
<comment type="similarity">
    <text evidence="3">Belongs to the Toll-like receptor family.</text>
</comment>
<dbReference type="Gene3D" id="3.80.10.10">
    <property type="entry name" value="Ribonuclease Inhibitor"/>
    <property type="match status" value="2"/>
</dbReference>
<dbReference type="Gene3D" id="1.20.58.390">
    <property type="entry name" value="Neurotransmitter-gated ion-channel transmembrane domain"/>
    <property type="match status" value="1"/>
</dbReference>
<dbReference type="OrthoDB" id="10026156at2759"/>
<dbReference type="InterPro" id="IPR032675">
    <property type="entry name" value="LRR_dom_sf"/>
</dbReference>
<dbReference type="PANTHER" id="PTHR24365:SF530">
    <property type="entry name" value="MSTPROX-RELATED"/>
    <property type="match status" value="1"/>
</dbReference>
<gene>
    <name evidence="17" type="ORF">HOLleu_18459</name>
</gene>
<dbReference type="GO" id="GO:0005230">
    <property type="term" value="F:extracellular ligand-gated monoatomic ion channel activity"/>
    <property type="evidence" value="ECO:0007669"/>
    <property type="project" value="InterPro"/>
</dbReference>
<dbReference type="SMART" id="SM00365">
    <property type="entry name" value="LRR_SD22"/>
    <property type="match status" value="9"/>
</dbReference>
<evidence type="ECO:0000256" key="12">
    <source>
        <dbReference type="ARBA" id="ARBA00023170"/>
    </source>
</evidence>
<feature type="domain" description="TIR" evidence="16">
    <location>
        <begin position="976"/>
        <end position="1123"/>
    </location>
</feature>
<dbReference type="PROSITE" id="PS51450">
    <property type="entry name" value="LRR"/>
    <property type="match status" value="4"/>
</dbReference>
<dbReference type="FunFam" id="3.40.50.10140:FF:000001">
    <property type="entry name" value="Toll-like receptor 2"/>
    <property type="match status" value="1"/>
</dbReference>
<dbReference type="PROSITE" id="PS50104">
    <property type="entry name" value="TIR"/>
    <property type="match status" value="1"/>
</dbReference>
<evidence type="ECO:0000313" key="18">
    <source>
        <dbReference type="Proteomes" id="UP001152320"/>
    </source>
</evidence>
<keyword evidence="9" id="KW-0391">Immunity</keyword>
<evidence type="ECO:0000256" key="11">
    <source>
        <dbReference type="ARBA" id="ARBA00023136"/>
    </source>
</evidence>
<evidence type="ECO:0000256" key="14">
    <source>
        <dbReference type="SAM" id="MobiDB-lite"/>
    </source>
</evidence>
<dbReference type="Proteomes" id="UP001152320">
    <property type="component" value="Chromosome 8"/>
</dbReference>
<protein>
    <submittedName>
        <fullName evidence="17">Toll-like receptor 3</fullName>
    </submittedName>
</protein>
<dbReference type="GO" id="GO:0045087">
    <property type="term" value="P:innate immune response"/>
    <property type="evidence" value="ECO:0007669"/>
    <property type="project" value="UniProtKB-KW"/>
</dbReference>
<feature type="region of interest" description="Disordered" evidence="14">
    <location>
        <begin position="1"/>
        <end position="24"/>
    </location>
</feature>
<dbReference type="PANTHER" id="PTHR24365">
    <property type="entry name" value="TOLL-LIKE RECEPTOR"/>
    <property type="match status" value="1"/>
</dbReference>
<keyword evidence="7" id="KW-0732">Signal</keyword>
<evidence type="ECO:0000313" key="17">
    <source>
        <dbReference type="EMBL" id="KAJ8037605.1"/>
    </source>
</evidence>
<reference evidence="17" key="1">
    <citation type="submission" date="2021-10" db="EMBL/GenBank/DDBJ databases">
        <title>Tropical sea cucumber genome reveals ecological adaptation and Cuvierian tubules defense mechanism.</title>
        <authorList>
            <person name="Chen T."/>
        </authorList>
    </citation>
    <scope>NUCLEOTIDE SEQUENCE</scope>
    <source>
        <strain evidence="17">Nanhai2018</strain>
        <tissue evidence="17">Muscle</tissue>
    </source>
</reference>
<dbReference type="GO" id="GO:0038023">
    <property type="term" value="F:signaling receptor activity"/>
    <property type="evidence" value="ECO:0007669"/>
    <property type="project" value="TreeGrafter"/>
</dbReference>
<keyword evidence="5" id="KW-0433">Leucine-rich repeat</keyword>
<evidence type="ECO:0000256" key="15">
    <source>
        <dbReference type="SAM" id="Phobius"/>
    </source>
</evidence>
<feature type="compositionally biased region" description="Basic and acidic residues" evidence="14">
    <location>
        <begin position="1"/>
        <end position="20"/>
    </location>
</feature>
<dbReference type="SUPFAM" id="SSF52058">
    <property type="entry name" value="L domain-like"/>
    <property type="match status" value="2"/>
</dbReference>
<dbReference type="InterPro" id="IPR003591">
    <property type="entry name" value="Leu-rich_rpt_typical-subtyp"/>
</dbReference>
<evidence type="ECO:0000256" key="5">
    <source>
        <dbReference type="ARBA" id="ARBA00022614"/>
    </source>
</evidence>
<name>A0A9Q1H9G4_HOLLE</name>
<dbReference type="Pfam" id="PF01582">
    <property type="entry name" value="TIR"/>
    <property type="match status" value="1"/>
</dbReference>
<feature type="transmembrane region" description="Helical" evidence="15">
    <location>
        <begin position="921"/>
        <end position="943"/>
    </location>
</feature>
<evidence type="ECO:0000256" key="9">
    <source>
        <dbReference type="ARBA" id="ARBA00022859"/>
    </source>
</evidence>
<dbReference type="SUPFAM" id="SSF52200">
    <property type="entry name" value="Toll/Interleukin receptor TIR domain"/>
    <property type="match status" value="1"/>
</dbReference>
<sequence length="1142" mass="130478">MAEGEDSHGMKEDSSLKRNEIPQPALELKQQLQMNRPRDEKIVCEVKCTVINVGEIDTKKQQFQADIFLSFKWKEPRFDDRTREDIKDNEFWDPRVYIANAVAIDERNRKNDVHFYPTGQNGLPLAAYAYLSLRLKGTFKVAMKLEKFPFDYQVYELIILFCRKSYGSIAREYLPHKPFDYFVQICILALSFTTFSIEADAPSDRLSVTVTMLLTAVAFKFAVSSMLPRISYLTFLYKKATKTLTTITQAYQIYGTSITYPVLMTKMNWHGAVLSLLLCILGTTALPHEKIFTLNGTEATGCSQIKDGFVDCSHRGLREVPKDIPKSVRILDLSHNSIYTIPSDAFDGLKNLKILRLDHNSISRKSIVRDLFKDLSGLQELYLNHNEVNKFQENVFTYLGNLQVLDLSDMNNGIPKPIQAAVFSPLKSLVDLRLNNVLLRSFNFVEAGVVLKQLRRLALARNDVDTVGKDDFSYLQGAVIDELDLSSNSLRSIDPSCFAGIEFLKSLNLNRALSDVSVISQVGSSVQNVHITNLTLVSIGLESLSATTFETFATSTLKNLDLSLNNISSIKDAPFRYFKQLSELNLYKNNISYIGPGAFEHLANLVTLDLSNNSLTTLNETTFVSLNGSALDTMYLELNLIDSIEEGAFHTLGNLRYLKLSKNRISQYFKGPEFDGMAKLEFLDLGLNTEITLDSDAFESVKNLKKLYLNVIGMKKMESGKSPFRHLTKLQTLDLSNNSMSVIVAPDIFKPLANLEVLYVQHNNLYHIWEDTKIPTAFLDGLTSLQKADLSYNGFSFIPNGTFQSLKRLKTLLLAHNKLSTIPPSSFAGLTSLVKLELHYNRMNVINKSSFSPFLTTLESLSISNNPFLCNCELEWFRKWINDTQVNIPDLGKTQCADPPGKLLLDFWPSPYDCDGVLRPYYYVIIVGVPLLIIFIIFILWCCRWRIRYWLLRGKARRRTRRRGGYHEITGRNEEHHYDVFISYSSKDGDWVKNVLKPELENPEEGHERFEINDHDESFVAGETIVENIIEAVDQSRKTLCILSKNYLQSNWCRYEQEVAMFKHLGDKKCLVVIRLDDVKDQELKQHDHIHQVMRQDTYLAWPGNDASEVKQKWFWEKLREAVAKEENERCSWCCCCCCCCC</sequence>
<dbReference type="InterPro" id="IPR036719">
    <property type="entry name" value="Neuro-gated_channel_TM_sf"/>
</dbReference>
<dbReference type="AlphaFoldDB" id="A0A9Q1H9G4"/>
<accession>A0A9Q1H9G4</accession>
<dbReference type="SUPFAM" id="SSF90112">
    <property type="entry name" value="Neurotransmitter-gated ion-channel transmembrane pore"/>
    <property type="match status" value="1"/>
</dbReference>
<keyword evidence="12 17" id="KW-0675">Receptor</keyword>
<keyword evidence="18" id="KW-1185">Reference proteome</keyword>
<dbReference type="InterPro" id="IPR000157">
    <property type="entry name" value="TIR_dom"/>
</dbReference>
<dbReference type="InterPro" id="IPR036734">
    <property type="entry name" value="Neur_chan_lig-bd_sf"/>
</dbReference>
<dbReference type="Gene3D" id="3.40.50.10140">
    <property type="entry name" value="Toll/interleukin-1 receptor homology (TIR) domain"/>
    <property type="match status" value="1"/>
</dbReference>
<organism evidence="17 18">
    <name type="scientific">Holothuria leucospilota</name>
    <name type="common">Black long sea cucumber</name>
    <name type="synonym">Mertensiothuria leucospilota</name>
    <dbReference type="NCBI Taxonomy" id="206669"/>
    <lineage>
        <taxon>Eukaryota</taxon>
        <taxon>Metazoa</taxon>
        <taxon>Echinodermata</taxon>
        <taxon>Eleutherozoa</taxon>
        <taxon>Echinozoa</taxon>
        <taxon>Holothuroidea</taxon>
        <taxon>Aspidochirotacea</taxon>
        <taxon>Aspidochirotida</taxon>
        <taxon>Holothuriidae</taxon>
        <taxon>Holothuria</taxon>
    </lineage>
</organism>
<dbReference type="SMART" id="SM00369">
    <property type="entry name" value="LRR_TYP"/>
    <property type="match status" value="16"/>
</dbReference>
<evidence type="ECO:0000256" key="10">
    <source>
        <dbReference type="ARBA" id="ARBA00022989"/>
    </source>
</evidence>
<proteinExistence type="inferred from homology"/>
<evidence type="ECO:0000256" key="6">
    <source>
        <dbReference type="ARBA" id="ARBA00022692"/>
    </source>
</evidence>
<evidence type="ECO:0000256" key="13">
    <source>
        <dbReference type="ARBA" id="ARBA00023180"/>
    </source>
</evidence>
<dbReference type="GO" id="GO:0005886">
    <property type="term" value="C:plasma membrane"/>
    <property type="evidence" value="ECO:0007669"/>
    <property type="project" value="TreeGrafter"/>
</dbReference>
<keyword evidence="13" id="KW-0325">Glycoprotein</keyword>
<keyword evidence="10 15" id="KW-1133">Transmembrane helix</keyword>
<keyword evidence="6 15" id="KW-0812">Transmembrane</keyword>
<dbReference type="InterPro" id="IPR001611">
    <property type="entry name" value="Leu-rich_rpt"/>
</dbReference>
<dbReference type="EMBL" id="JAIZAY010000008">
    <property type="protein sequence ID" value="KAJ8037605.1"/>
    <property type="molecule type" value="Genomic_DNA"/>
</dbReference>
<dbReference type="SMART" id="SM00082">
    <property type="entry name" value="LRRCT"/>
    <property type="match status" value="1"/>
</dbReference>
<keyword evidence="11 15" id="KW-0472">Membrane</keyword>
<evidence type="ECO:0000256" key="7">
    <source>
        <dbReference type="ARBA" id="ARBA00022729"/>
    </source>
</evidence>
<dbReference type="SMART" id="SM00255">
    <property type="entry name" value="TIR"/>
    <property type="match status" value="1"/>
</dbReference>
<evidence type="ECO:0000256" key="1">
    <source>
        <dbReference type="ARBA" id="ARBA00004141"/>
    </source>
</evidence>
<dbReference type="FunFam" id="3.80.10.10:FF:001164">
    <property type="entry name" value="GH01279p"/>
    <property type="match status" value="1"/>
</dbReference>
<evidence type="ECO:0000256" key="4">
    <source>
        <dbReference type="ARBA" id="ARBA00022588"/>
    </source>
</evidence>
<dbReference type="InterPro" id="IPR038050">
    <property type="entry name" value="Neuro_actylchol_rec"/>
</dbReference>
<comment type="subcellular location">
    <subcellularLocation>
        <location evidence="1">Membrane</location>
        <topology evidence="1">Multi-pass membrane protein</topology>
    </subcellularLocation>
    <subcellularLocation>
        <location evidence="2">Membrane</location>
        <topology evidence="2">Single-pass type I membrane protein</topology>
    </subcellularLocation>
</comment>
<evidence type="ECO:0000256" key="3">
    <source>
        <dbReference type="ARBA" id="ARBA00009634"/>
    </source>
</evidence>
<evidence type="ECO:0000259" key="16">
    <source>
        <dbReference type="PROSITE" id="PS50104"/>
    </source>
</evidence>
<dbReference type="PRINTS" id="PR00019">
    <property type="entry name" value="LEURICHRPT"/>
</dbReference>